<organism evidence="1 2">
    <name type="scientific">Petrotoga halophila DSM 16923</name>
    <dbReference type="NCBI Taxonomy" id="1122953"/>
    <lineage>
        <taxon>Bacteria</taxon>
        <taxon>Thermotogati</taxon>
        <taxon>Thermotogota</taxon>
        <taxon>Thermotogae</taxon>
        <taxon>Petrotogales</taxon>
        <taxon>Petrotogaceae</taxon>
        <taxon>Petrotoga</taxon>
    </lineage>
</organism>
<gene>
    <name evidence="1" type="ORF">AA81_13720</name>
</gene>
<dbReference type="Proteomes" id="UP000236950">
    <property type="component" value="Unassembled WGS sequence"/>
</dbReference>
<proteinExistence type="predicted"/>
<dbReference type="EMBL" id="JALY01000351">
    <property type="protein sequence ID" value="POZ89528.1"/>
    <property type="molecule type" value="Genomic_DNA"/>
</dbReference>
<accession>A0A2S5E913</accession>
<reference evidence="1 2" key="1">
    <citation type="submission" date="2014-01" db="EMBL/GenBank/DDBJ databases">
        <title>Comparative genomics of Petrotoga.</title>
        <authorList>
            <person name="Chow K."/>
            <person name="Charchuk R."/>
            <person name="Nesbo C.L."/>
        </authorList>
    </citation>
    <scope>NUCLEOTIDE SEQUENCE [LARGE SCALE GENOMIC DNA]</scope>
    <source>
        <strain evidence="1 2">DSM 16923</strain>
    </source>
</reference>
<keyword evidence="2" id="KW-1185">Reference proteome</keyword>
<evidence type="ECO:0000313" key="1">
    <source>
        <dbReference type="EMBL" id="POZ89528.1"/>
    </source>
</evidence>
<name>A0A2S5E913_9BACT</name>
<dbReference type="AlphaFoldDB" id="A0A2S5E913"/>
<evidence type="ECO:0000313" key="2">
    <source>
        <dbReference type="Proteomes" id="UP000236950"/>
    </source>
</evidence>
<comment type="caution">
    <text evidence="1">The sequence shown here is derived from an EMBL/GenBank/DDBJ whole genome shotgun (WGS) entry which is preliminary data.</text>
</comment>
<sequence>MEISRINDVYKYSFIVNDFTYITDENIVSNYLKKIWNNFELDPNKLNKEDLLKFLVIKGNYVGTDSNVLFNKENLMKIDYLNDKDEFLSQKGLYGYDYYIYLKLVNISKPKFVFKDLSFRYEHSNNVTSKHIGSFRRIIGLHKILLNYEHLLNEKERKIAYFNYFGRAIYSVKICKNPEEKTKMISYILKNCSKYLSKEQENELIKLL</sequence>
<protein>
    <submittedName>
        <fullName evidence="1">Uncharacterized protein</fullName>
    </submittedName>
</protein>